<keyword evidence="4" id="KW-1185">Reference proteome</keyword>
<evidence type="ECO:0000256" key="1">
    <source>
        <dbReference type="SAM" id="MobiDB-lite"/>
    </source>
</evidence>
<proteinExistence type="predicted"/>
<dbReference type="PANTHER" id="PTHR35340">
    <property type="entry name" value="PQQ ENZYME REPEAT PROTEIN-RELATED"/>
    <property type="match status" value="1"/>
</dbReference>
<gene>
    <name evidence="3" type="ORF">MPDQ_005765</name>
</gene>
<dbReference type="PANTHER" id="PTHR35340:SF8">
    <property type="entry name" value="ASST-DOMAIN-CONTAINING PROTEIN"/>
    <property type="match status" value="1"/>
</dbReference>
<feature type="transmembrane region" description="Helical" evidence="2">
    <location>
        <begin position="609"/>
        <end position="630"/>
    </location>
</feature>
<dbReference type="InterPro" id="IPR011047">
    <property type="entry name" value="Quinoprotein_ADH-like_sf"/>
</dbReference>
<accession>A0A507QII2</accession>
<feature type="region of interest" description="Disordered" evidence="1">
    <location>
        <begin position="533"/>
        <end position="561"/>
    </location>
</feature>
<dbReference type="AlphaFoldDB" id="A0A507QII2"/>
<keyword evidence="2" id="KW-0472">Membrane</keyword>
<dbReference type="STRING" id="5098.A0A507QII2"/>
<organism evidence="3 4">
    <name type="scientific">Monascus purpureus</name>
    <name type="common">Red mold</name>
    <name type="synonym">Monascus anka</name>
    <dbReference type="NCBI Taxonomy" id="5098"/>
    <lineage>
        <taxon>Eukaryota</taxon>
        <taxon>Fungi</taxon>
        <taxon>Dikarya</taxon>
        <taxon>Ascomycota</taxon>
        <taxon>Pezizomycotina</taxon>
        <taxon>Eurotiomycetes</taxon>
        <taxon>Eurotiomycetidae</taxon>
        <taxon>Eurotiales</taxon>
        <taxon>Aspergillaceae</taxon>
        <taxon>Monascus</taxon>
    </lineage>
</organism>
<dbReference type="SUPFAM" id="SSF50998">
    <property type="entry name" value="Quinoprotein alcohol dehydrogenase-like"/>
    <property type="match status" value="1"/>
</dbReference>
<protein>
    <recommendedName>
        <fullName evidence="5">ASST-domain-containing protein</fullName>
    </recommendedName>
</protein>
<evidence type="ECO:0000256" key="2">
    <source>
        <dbReference type="SAM" id="Phobius"/>
    </source>
</evidence>
<dbReference type="InterPro" id="IPR053143">
    <property type="entry name" value="Arylsulfate_ST"/>
</dbReference>
<dbReference type="Proteomes" id="UP000319663">
    <property type="component" value="Unassembled WGS sequence"/>
</dbReference>
<evidence type="ECO:0008006" key="5">
    <source>
        <dbReference type="Google" id="ProtNLM"/>
    </source>
</evidence>
<sequence length="652" mass="73183">MLLLLLRAINAQLDDSDLVSFITVRAYTPPTFGIMQASLTQVQLPHIRALKFNITYHDPDLVSPGYWFVAPYTRIDQEPPTKKWEPCQIGPYIYDANGTLIWAGSCLFENRNIFDFKAVDNIDDRYHLSFIEQHQWQDDGTDKGRGFIFNEHYEVEHTTPVTNDLTAFNMHEFNVLDGGKTALACAYRAQLMPLEDLGRPDETAWVQNGGFVELDTETGNVLVDWNSPGRIFMTESVKLNQWDRPIDYPGWDYMHVNSVDKNGAGDYLLSARFTNTIYLISGVDGRIIWRLGGKYTNFEQDFTFSKQHHARFVESNATHHTISFLNNASDERSEDEEVSSALYVQLDTSASPMVARVIKRFYRPDGGLTRLRGNVQTLPNGNTFVGWSEGGYQSESSADGKLLMEASFASNRFSSYRSYKFPFRGRPNTPPDLVASVYGTDDTNFVTVFYVSWNGATDVASWNFYARQNGGSILVGNTTKTDFETMYVATGYLDWVSAEAVDKDGQILGVSNVHRTIVPDNWEAAGFRGRNEKPVVNSPQGLPNVKNLQDEEGEESGVDYEENQRVNENHDDPDIHADDVVIASSIKEEQVAHRTHPGGDEVIRGVGSLLILVLSLCSICGILAGLYMFILRRCMHAYSQVPLEEAGASDSS</sequence>
<name>A0A507QII2_MONPU</name>
<evidence type="ECO:0000313" key="3">
    <source>
        <dbReference type="EMBL" id="TQB67441.1"/>
    </source>
</evidence>
<feature type="compositionally biased region" description="Acidic residues" evidence="1">
    <location>
        <begin position="550"/>
        <end position="561"/>
    </location>
</feature>
<evidence type="ECO:0000313" key="4">
    <source>
        <dbReference type="Proteomes" id="UP000319663"/>
    </source>
</evidence>
<comment type="caution">
    <text evidence="3">The sequence shown here is derived from an EMBL/GenBank/DDBJ whole genome shotgun (WGS) entry which is preliminary data.</text>
</comment>
<dbReference type="EMBL" id="VIFY01000427">
    <property type="protein sequence ID" value="TQB67441.1"/>
    <property type="molecule type" value="Genomic_DNA"/>
</dbReference>
<dbReference type="Pfam" id="PF14269">
    <property type="entry name" value="Arylsulfotran_2"/>
    <property type="match status" value="1"/>
</dbReference>
<keyword evidence="2" id="KW-0812">Transmembrane</keyword>
<keyword evidence="2" id="KW-1133">Transmembrane helix</keyword>
<dbReference type="InterPro" id="IPR039535">
    <property type="entry name" value="ASST-like"/>
</dbReference>
<reference evidence="3 4" key="1">
    <citation type="submission" date="2019-06" db="EMBL/GenBank/DDBJ databases">
        <title>Wine fermentation using esterase from Monascus purpureus.</title>
        <authorList>
            <person name="Geng C."/>
            <person name="Zhang Y."/>
        </authorList>
    </citation>
    <scope>NUCLEOTIDE SEQUENCE [LARGE SCALE GENOMIC DNA]</scope>
    <source>
        <strain evidence="3">HQ1</strain>
    </source>
</reference>